<organism evidence="1 2">
    <name type="scientific">Xanthomonas phage XcP1</name>
    <dbReference type="NCBI Taxonomy" id="2785027"/>
    <lineage>
        <taxon>Viruses</taxon>
        <taxon>Duplodnaviria</taxon>
        <taxon>Heunggongvirae</taxon>
        <taxon>Uroviricota</taxon>
        <taxon>Caudoviricetes</taxon>
        <taxon>Lindbergviridae</taxon>
        <taxon>Carpasinavirus</taxon>
        <taxon>Carpasinavirus FoX6</taxon>
        <taxon>Carpasinavirus XcP1</taxon>
    </lineage>
</organism>
<proteinExistence type="predicted"/>
<name>A0A3S7L8J5_9CAUD</name>
<sequence length="152" mass="16793">MALDKTKKRIAAQMKLIKALTSKKIEAGWFESARYLASDKGYEGVQVAKIARINEFGTDTIPARPFMRLAVDNFRRDRNSIQSRINKRVADGKITADQALGQIGMAMEAKIVDSIKDGQWEANAASTIAAKGFDKPLIDTAQMWKSVSSKVT</sequence>
<dbReference type="EMBL" id="MH191395">
    <property type="protein sequence ID" value="AWN08517.1"/>
    <property type="molecule type" value="Genomic_DNA"/>
</dbReference>
<keyword evidence="2" id="KW-1185">Reference proteome</keyword>
<evidence type="ECO:0000313" key="1">
    <source>
        <dbReference type="EMBL" id="AWN08517.1"/>
    </source>
</evidence>
<protein>
    <submittedName>
        <fullName evidence="1">Uncharacterized protein</fullName>
    </submittedName>
</protein>
<dbReference type="Proteomes" id="UP000289211">
    <property type="component" value="Segment"/>
</dbReference>
<reference evidence="1 2" key="1">
    <citation type="submission" date="2018-04" db="EMBL/GenBank/DDBJ databases">
        <authorList>
            <person name="Silva F.P."/>
            <person name="Xavier A.S."/>
            <person name="Vidigal P.M.P."/>
            <person name="Alfenas-Zerbini P."/>
        </authorList>
    </citation>
    <scope>NUCLEOTIDE SEQUENCE [LARGE SCALE GENOMIC DNA]</scope>
</reference>
<gene>
    <name evidence="1" type="ORF">XcP1_015</name>
</gene>
<evidence type="ECO:0000313" key="2">
    <source>
        <dbReference type="Proteomes" id="UP000289211"/>
    </source>
</evidence>
<accession>A0A3S7L8J5</accession>